<feature type="transmembrane region" description="Helical" evidence="6">
    <location>
        <begin position="258"/>
        <end position="275"/>
    </location>
</feature>
<feature type="transmembrane region" description="Helical" evidence="6">
    <location>
        <begin position="86"/>
        <end position="107"/>
    </location>
</feature>
<dbReference type="InterPro" id="IPR002797">
    <property type="entry name" value="Polysacc_synth"/>
</dbReference>
<feature type="transmembrane region" description="Helical" evidence="6">
    <location>
        <begin position="12"/>
        <end position="33"/>
    </location>
</feature>
<keyword evidence="5 6" id="KW-0472">Membrane</keyword>
<evidence type="ECO:0000256" key="5">
    <source>
        <dbReference type="ARBA" id="ARBA00023136"/>
    </source>
</evidence>
<dbReference type="InterPro" id="IPR050833">
    <property type="entry name" value="Poly_Biosynth_Transport"/>
</dbReference>
<feature type="transmembrane region" description="Helical" evidence="6">
    <location>
        <begin position="480"/>
        <end position="503"/>
    </location>
</feature>
<feature type="transmembrane region" description="Helical" evidence="6">
    <location>
        <begin position="122"/>
        <end position="142"/>
    </location>
</feature>
<feature type="transmembrane region" description="Helical" evidence="6">
    <location>
        <begin position="415"/>
        <end position="437"/>
    </location>
</feature>
<dbReference type="PANTHER" id="PTHR30250">
    <property type="entry name" value="PST FAMILY PREDICTED COLANIC ACID TRANSPORTER"/>
    <property type="match status" value="1"/>
</dbReference>
<evidence type="ECO:0000256" key="1">
    <source>
        <dbReference type="ARBA" id="ARBA00004651"/>
    </source>
</evidence>
<dbReference type="Proteomes" id="UP001229346">
    <property type="component" value="Unassembled WGS sequence"/>
</dbReference>
<dbReference type="PANTHER" id="PTHR30250:SF24">
    <property type="entry name" value="STAGE V SPORULATION PROTEIN B"/>
    <property type="match status" value="1"/>
</dbReference>
<comment type="subcellular location">
    <subcellularLocation>
        <location evidence="1">Cell membrane</location>
        <topology evidence="1">Multi-pass membrane protein</topology>
    </subcellularLocation>
</comment>
<keyword evidence="3 6" id="KW-0812">Transmembrane</keyword>
<feature type="transmembrane region" description="Helical" evidence="6">
    <location>
        <begin position="392"/>
        <end position="409"/>
    </location>
</feature>
<feature type="transmembrane region" description="Helical" evidence="6">
    <location>
        <begin position="182"/>
        <end position="206"/>
    </location>
</feature>
<feature type="transmembrane region" description="Helical" evidence="6">
    <location>
        <begin position="281"/>
        <end position="305"/>
    </location>
</feature>
<keyword evidence="2" id="KW-1003">Cell membrane</keyword>
<evidence type="ECO:0000256" key="2">
    <source>
        <dbReference type="ARBA" id="ARBA00022475"/>
    </source>
</evidence>
<dbReference type="NCBIfam" id="TIGR02900">
    <property type="entry name" value="spore_V_B"/>
    <property type="match status" value="1"/>
</dbReference>
<keyword evidence="4 6" id="KW-1133">Transmembrane helix</keyword>
<protein>
    <submittedName>
        <fullName evidence="7">Stage V sporulation protein B</fullName>
    </submittedName>
</protein>
<gene>
    <name evidence="7" type="ORF">J2T15_006116</name>
</gene>
<feature type="transmembrane region" description="Helical" evidence="6">
    <location>
        <begin position="449"/>
        <end position="468"/>
    </location>
</feature>
<keyword evidence="8" id="KW-1185">Reference proteome</keyword>
<name>A0ABT9UEK5_PAEHA</name>
<feature type="transmembrane region" description="Helical" evidence="6">
    <location>
        <begin position="326"/>
        <end position="344"/>
    </location>
</feature>
<accession>A0ABT9UEK5</accession>
<comment type="caution">
    <text evidence="7">The sequence shown here is derived from an EMBL/GenBank/DDBJ whole genome shotgun (WGS) entry which is preliminary data.</text>
</comment>
<evidence type="ECO:0000256" key="4">
    <source>
        <dbReference type="ARBA" id="ARBA00022989"/>
    </source>
</evidence>
<evidence type="ECO:0000256" key="3">
    <source>
        <dbReference type="ARBA" id="ARBA00022692"/>
    </source>
</evidence>
<feature type="transmembrane region" description="Helical" evidence="6">
    <location>
        <begin position="364"/>
        <end position="385"/>
    </location>
</feature>
<dbReference type="EMBL" id="JAUSSU010000022">
    <property type="protein sequence ID" value="MDQ0116634.1"/>
    <property type="molecule type" value="Genomic_DNA"/>
</dbReference>
<dbReference type="Pfam" id="PF01943">
    <property type="entry name" value="Polysacc_synt"/>
    <property type="match status" value="1"/>
</dbReference>
<evidence type="ECO:0000256" key="6">
    <source>
        <dbReference type="SAM" id="Phobius"/>
    </source>
</evidence>
<dbReference type="CDD" id="cd13124">
    <property type="entry name" value="MATE_SpoVB_like"/>
    <property type="match status" value="1"/>
</dbReference>
<evidence type="ECO:0000313" key="7">
    <source>
        <dbReference type="EMBL" id="MDQ0116634.1"/>
    </source>
</evidence>
<reference evidence="7 8" key="1">
    <citation type="submission" date="2023-07" db="EMBL/GenBank/DDBJ databases">
        <title>Sorghum-associated microbial communities from plants grown in Nebraska, USA.</title>
        <authorList>
            <person name="Schachtman D."/>
        </authorList>
    </citation>
    <scope>NUCLEOTIDE SEQUENCE [LARGE SCALE GENOMIC DNA]</scope>
    <source>
        <strain evidence="7 8">CC482</strain>
    </source>
</reference>
<organism evidence="7 8">
    <name type="scientific">Paenibacillus harenae</name>
    <dbReference type="NCBI Taxonomy" id="306543"/>
    <lineage>
        <taxon>Bacteria</taxon>
        <taxon>Bacillati</taxon>
        <taxon>Bacillota</taxon>
        <taxon>Bacilli</taxon>
        <taxon>Bacillales</taxon>
        <taxon>Paenibacillaceae</taxon>
        <taxon>Paenibacillus</taxon>
    </lineage>
</organism>
<dbReference type="PIRSF" id="PIRSF038958">
    <property type="entry name" value="PG_synth_SpoVB"/>
    <property type="match status" value="1"/>
</dbReference>
<evidence type="ECO:0000313" key="8">
    <source>
        <dbReference type="Proteomes" id="UP001229346"/>
    </source>
</evidence>
<feature type="transmembrane region" description="Helical" evidence="6">
    <location>
        <begin position="45"/>
        <end position="66"/>
    </location>
</feature>
<dbReference type="InterPro" id="IPR014249">
    <property type="entry name" value="Spore_V_B"/>
</dbReference>
<dbReference type="InterPro" id="IPR024923">
    <property type="entry name" value="PG_synth_SpoVB"/>
</dbReference>
<dbReference type="RefSeq" id="WP_307208705.1">
    <property type="nucleotide sequence ID" value="NZ_JAUSSU010000022.1"/>
</dbReference>
<proteinExistence type="predicted"/>
<feature type="transmembrane region" description="Helical" evidence="6">
    <location>
        <begin position="154"/>
        <end position="176"/>
    </location>
</feature>
<sequence>MAQHGQSFMRGTLVLSVAAFINRILGFISGMYIARVLGAEGIGLLMMAAPLLPLVITITELGLPVAISKLVAEAHARGERMKVRRILHVSLAVTSVLSIALTTISLLGSEWIASILLSDQRAYYAMLAITPIAPIIAVSAVLKGYFRGMQQMRTIAASDVLEHTVQIACVLALVHLLLPFGIAYAAAGAMAASVVSEAISLLFLVASYKLYGESRMPGETWGSNVKQGRSTLGELLQIGLPTTGHGVIHSLYSTFQPLLITTSLALAGIGTVLATKQFGLLAGYVFPLLFMPSFITQSLSTALIPAIGEAAANKNSLLMHERMNQALSLGLLIGAPATVILFEWATPLTTLVYNAPEAGLLLKILAPMFFLHYFDAPLHAILLGLGRAKATLWNYVAATIFKAVSIFVFGSQFGIIGIAYGIGIGIVMQTLLNFFSISGSIGFYWGIRPYIKVGICMMLMAICGHWTYDYLTVQGLPLLWSVIASIVCSLLIYFITLVLTGTLNWKNRLRRFSIPW</sequence>